<comment type="caution">
    <text evidence="2">The sequence shown here is derived from an EMBL/GenBank/DDBJ whole genome shotgun (WGS) entry which is preliminary data.</text>
</comment>
<dbReference type="Gene3D" id="3.40.50.150">
    <property type="entry name" value="Vaccinia Virus protein VP39"/>
    <property type="match status" value="1"/>
</dbReference>
<dbReference type="AlphaFoldDB" id="A0A0G0NIG1"/>
<dbReference type="Pfam" id="PF08241">
    <property type="entry name" value="Methyltransf_11"/>
    <property type="match status" value="1"/>
</dbReference>
<gene>
    <name evidence="2" type="ORF">UT42_C0005G0013</name>
</gene>
<dbReference type="EMBL" id="LBWS01000005">
    <property type="protein sequence ID" value="KKR15293.1"/>
    <property type="molecule type" value="Genomic_DNA"/>
</dbReference>
<evidence type="ECO:0000313" key="3">
    <source>
        <dbReference type="Proteomes" id="UP000034048"/>
    </source>
</evidence>
<dbReference type="Proteomes" id="UP000034048">
    <property type="component" value="Unassembled WGS sequence"/>
</dbReference>
<evidence type="ECO:0000313" key="2">
    <source>
        <dbReference type="EMBL" id="KKR15293.1"/>
    </source>
</evidence>
<proteinExistence type="predicted"/>
<dbReference type="GO" id="GO:0008757">
    <property type="term" value="F:S-adenosylmethionine-dependent methyltransferase activity"/>
    <property type="evidence" value="ECO:0007669"/>
    <property type="project" value="InterPro"/>
</dbReference>
<protein>
    <recommendedName>
        <fullName evidence="1">Methyltransferase type 11 domain-containing protein</fullName>
    </recommendedName>
</protein>
<name>A0A0G0NIG1_9BACT</name>
<dbReference type="SUPFAM" id="SSF53335">
    <property type="entry name" value="S-adenosyl-L-methionine-dependent methyltransferases"/>
    <property type="match status" value="1"/>
</dbReference>
<accession>A0A0G0NIG1</accession>
<reference evidence="2 3" key="1">
    <citation type="journal article" date="2015" name="Nature">
        <title>rRNA introns, odd ribosomes, and small enigmatic genomes across a large radiation of phyla.</title>
        <authorList>
            <person name="Brown C.T."/>
            <person name="Hug L.A."/>
            <person name="Thomas B.C."/>
            <person name="Sharon I."/>
            <person name="Castelle C.J."/>
            <person name="Singh A."/>
            <person name="Wilkins M.J."/>
            <person name="Williams K.H."/>
            <person name="Banfield J.F."/>
        </authorList>
    </citation>
    <scope>NUCLEOTIDE SEQUENCE [LARGE SCALE GENOMIC DNA]</scope>
</reference>
<organism evidence="2 3">
    <name type="scientific">Candidatus Falkowbacteria bacterium GW2011_GWA2_39_24</name>
    <dbReference type="NCBI Taxonomy" id="1618634"/>
    <lineage>
        <taxon>Bacteria</taxon>
        <taxon>Candidatus Falkowiibacteriota</taxon>
    </lineage>
</organism>
<dbReference type="CDD" id="cd02440">
    <property type="entry name" value="AdoMet_MTases"/>
    <property type="match status" value="1"/>
</dbReference>
<feature type="domain" description="Methyltransferase type 11" evidence="1">
    <location>
        <begin position="79"/>
        <end position="150"/>
    </location>
</feature>
<evidence type="ECO:0000259" key="1">
    <source>
        <dbReference type="Pfam" id="PF08241"/>
    </source>
</evidence>
<sequence>MVITIADKIRILLKAWGIINLLPNYRMWLKHLFNPIDAVRYLEFGYLYKFLNIYSLSNLTILDIASPYVMAYILADDHQVLVTNIDVREIQNFPRTEKLKFESQNAISLPYSNNQFDLVYSISVIEHIYSNYLQAIREMVRVTKNNGYIYLTFPVSKQYIEEWRADDVYGHQYKENDQAFFQYRFDANHIVDLLSQIQNIKIIHQDIFWEKIDGSYNVMIKFLGLHIRIKPLNLLKNSLINYLCGFSLLNKWPDANFNKAKNFGNMHLIMKKII</sequence>
<dbReference type="InterPro" id="IPR029063">
    <property type="entry name" value="SAM-dependent_MTases_sf"/>
</dbReference>
<dbReference type="InterPro" id="IPR013216">
    <property type="entry name" value="Methyltransf_11"/>
</dbReference>